<reference evidence="1 2" key="1">
    <citation type="submission" date="2023-08" db="EMBL/GenBank/DDBJ databases">
        <title>Black Yeasts Isolated from many extreme environments.</title>
        <authorList>
            <person name="Coleine C."/>
            <person name="Stajich J.E."/>
            <person name="Selbmann L."/>
        </authorList>
    </citation>
    <scope>NUCLEOTIDE SEQUENCE [LARGE SCALE GENOMIC DNA]</scope>
    <source>
        <strain evidence="1 2">CCFEE 5792</strain>
    </source>
</reference>
<protein>
    <recommendedName>
        <fullName evidence="3">Phosphoglycerate mutase</fullName>
    </recommendedName>
</protein>
<dbReference type="SMART" id="SM00855">
    <property type="entry name" value="PGAM"/>
    <property type="match status" value="1"/>
</dbReference>
<keyword evidence="2" id="KW-1185">Reference proteome</keyword>
<dbReference type="GO" id="GO:0016791">
    <property type="term" value="F:phosphatase activity"/>
    <property type="evidence" value="ECO:0007669"/>
    <property type="project" value="TreeGrafter"/>
</dbReference>
<dbReference type="AlphaFoldDB" id="A0AAV9N2D2"/>
<dbReference type="InterPro" id="IPR013078">
    <property type="entry name" value="His_Pase_superF_clade-1"/>
</dbReference>
<evidence type="ECO:0000313" key="1">
    <source>
        <dbReference type="EMBL" id="KAK5048249.1"/>
    </source>
</evidence>
<dbReference type="InterPro" id="IPR029033">
    <property type="entry name" value="His_PPase_superfam"/>
</dbReference>
<dbReference type="CDD" id="cd07067">
    <property type="entry name" value="HP_PGM_like"/>
    <property type="match status" value="1"/>
</dbReference>
<dbReference type="EMBL" id="JAVRRD010000022">
    <property type="protein sequence ID" value="KAK5048249.1"/>
    <property type="molecule type" value="Genomic_DNA"/>
</dbReference>
<dbReference type="PROSITE" id="PS00175">
    <property type="entry name" value="PG_MUTASE"/>
    <property type="match status" value="1"/>
</dbReference>
<name>A0AAV9N2D2_9EURO</name>
<dbReference type="PANTHER" id="PTHR48100:SF54">
    <property type="entry name" value="PHOSPHATASE SPAC5H10.03-RELATED"/>
    <property type="match status" value="1"/>
</dbReference>
<evidence type="ECO:0000313" key="2">
    <source>
        <dbReference type="Proteomes" id="UP001358417"/>
    </source>
</evidence>
<dbReference type="Gene3D" id="3.40.50.1240">
    <property type="entry name" value="Phosphoglycerate mutase-like"/>
    <property type="match status" value="1"/>
</dbReference>
<dbReference type="Proteomes" id="UP001358417">
    <property type="component" value="Unassembled WGS sequence"/>
</dbReference>
<proteinExistence type="predicted"/>
<accession>A0AAV9N2D2</accession>
<dbReference type="Pfam" id="PF00300">
    <property type="entry name" value="His_Phos_1"/>
    <property type="match status" value="1"/>
</dbReference>
<organism evidence="1 2">
    <name type="scientific">Exophiala bonariae</name>
    <dbReference type="NCBI Taxonomy" id="1690606"/>
    <lineage>
        <taxon>Eukaryota</taxon>
        <taxon>Fungi</taxon>
        <taxon>Dikarya</taxon>
        <taxon>Ascomycota</taxon>
        <taxon>Pezizomycotina</taxon>
        <taxon>Eurotiomycetes</taxon>
        <taxon>Chaetothyriomycetidae</taxon>
        <taxon>Chaetothyriales</taxon>
        <taxon>Herpotrichiellaceae</taxon>
        <taxon>Exophiala</taxon>
    </lineage>
</organism>
<dbReference type="SUPFAM" id="SSF53254">
    <property type="entry name" value="Phosphoglycerate mutase-like"/>
    <property type="match status" value="1"/>
</dbReference>
<dbReference type="GeneID" id="89974093"/>
<dbReference type="PANTHER" id="PTHR48100">
    <property type="entry name" value="BROAD-SPECIFICITY PHOSPHATASE YOR283W-RELATED"/>
    <property type="match status" value="1"/>
</dbReference>
<dbReference type="InterPro" id="IPR050275">
    <property type="entry name" value="PGM_Phosphatase"/>
</dbReference>
<sequence>MVGKVYIIRHGQGVHNTFQNPDPRDALLRDAKLTIKGQQQSVGLGQGFVDRNTVGVVMASPLRRSVHTALLGFSSVLNKRYFLSSEGGVAGGIDLILDPRLQEIDDELYNTGSTGEQLLAEWPNLDTALLVAPWPEKSGVFDPSGDAVKQRAADIRQELWQRLNELTTQPVRRDIVLVSHGGFIQELTEDNSLMIDNGRFKVFSMRMTAGVPKLIKL</sequence>
<dbReference type="RefSeq" id="XP_064703707.1">
    <property type="nucleotide sequence ID" value="XM_064849483.1"/>
</dbReference>
<evidence type="ECO:0008006" key="3">
    <source>
        <dbReference type="Google" id="ProtNLM"/>
    </source>
</evidence>
<dbReference type="GO" id="GO:0005737">
    <property type="term" value="C:cytoplasm"/>
    <property type="evidence" value="ECO:0007669"/>
    <property type="project" value="TreeGrafter"/>
</dbReference>
<dbReference type="InterPro" id="IPR001345">
    <property type="entry name" value="PG/BPGM_mutase_AS"/>
</dbReference>
<comment type="caution">
    <text evidence="1">The sequence shown here is derived from an EMBL/GenBank/DDBJ whole genome shotgun (WGS) entry which is preliminary data.</text>
</comment>
<gene>
    <name evidence="1" type="ORF">LTR84_005919</name>
</gene>